<comment type="subcellular location">
    <subcellularLocation>
        <location evidence="1">Lipid droplet</location>
    </subcellularLocation>
</comment>
<evidence type="ECO:0000256" key="1">
    <source>
        <dbReference type="ARBA" id="ARBA00004502"/>
    </source>
</evidence>
<proteinExistence type="inferred from homology"/>
<dbReference type="AlphaFoldDB" id="A0A9P0HSL7"/>
<dbReference type="EMBL" id="OV725083">
    <property type="protein sequence ID" value="CAH1408359.1"/>
    <property type="molecule type" value="Genomic_DNA"/>
</dbReference>
<keyword evidence="3" id="KW-0551">Lipid droplet</keyword>
<dbReference type="GO" id="GO:0005829">
    <property type="term" value="C:cytosol"/>
    <property type="evidence" value="ECO:0007669"/>
    <property type="project" value="TreeGrafter"/>
</dbReference>
<name>A0A9P0HSL7_NEZVI</name>
<dbReference type="Proteomes" id="UP001152798">
    <property type="component" value="Chromosome 7"/>
</dbReference>
<dbReference type="GO" id="GO:0005811">
    <property type="term" value="C:lipid droplet"/>
    <property type="evidence" value="ECO:0007669"/>
    <property type="project" value="UniProtKB-SubCell"/>
</dbReference>
<dbReference type="OrthoDB" id="376826at2759"/>
<dbReference type="GO" id="GO:0010890">
    <property type="term" value="P:positive regulation of triglyceride storage"/>
    <property type="evidence" value="ECO:0007669"/>
    <property type="project" value="TreeGrafter"/>
</dbReference>
<dbReference type="Pfam" id="PF03036">
    <property type="entry name" value="Perilipin"/>
    <property type="match status" value="1"/>
</dbReference>
<reference evidence="4" key="1">
    <citation type="submission" date="2022-01" db="EMBL/GenBank/DDBJ databases">
        <authorList>
            <person name="King R."/>
        </authorList>
    </citation>
    <scope>NUCLEOTIDE SEQUENCE</scope>
</reference>
<gene>
    <name evidence="4" type="ORF">NEZAVI_LOCUS15908</name>
</gene>
<dbReference type="GO" id="GO:0019915">
    <property type="term" value="P:lipid storage"/>
    <property type="evidence" value="ECO:0007669"/>
    <property type="project" value="TreeGrafter"/>
</dbReference>
<dbReference type="InterPro" id="IPR004279">
    <property type="entry name" value="Perilipin"/>
</dbReference>
<evidence type="ECO:0000256" key="3">
    <source>
        <dbReference type="ARBA" id="ARBA00022677"/>
    </source>
</evidence>
<protein>
    <submittedName>
        <fullName evidence="4">Uncharacterized protein</fullName>
    </submittedName>
</protein>
<evidence type="ECO:0000256" key="2">
    <source>
        <dbReference type="ARBA" id="ARBA00006311"/>
    </source>
</evidence>
<keyword evidence="5" id="KW-1185">Reference proteome</keyword>
<comment type="similarity">
    <text evidence="2">Belongs to the perilipin family.</text>
</comment>
<dbReference type="PANTHER" id="PTHR14024">
    <property type="entry name" value="PERILIPIN"/>
    <property type="match status" value="1"/>
</dbReference>
<accession>A0A9P0HSL7</accession>
<dbReference type="PANTHER" id="PTHR14024:SF53">
    <property type="entry name" value="LIPID STORAGE DROPLETS SURFACE-BINDING PROTEIN 2"/>
    <property type="match status" value="1"/>
</dbReference>
<evidence type="ECO:0000313" key="4">
    <source>
        <dbReference type="EMBL" id="CAH1408359.1"/>
    </source>
</evidence>
<evidence type="ECO:0000313" key="5">
    <source>
        <dbReference type="Proteomes" id="UP001152798"/>
    </source>
</evidence>
<sequence length="224" mass="24610">MSVDVQMPQIHVIGKLKEIPLVECAYNTSTDVYKKVKESNGLLEWTLQSAEGAFMTALEVVAPVANKLQQPIQVVDDTLCKGLDVLQEKVPIVKEPPAQIVETAKTKVSQLSASTVEQVHSITNKSWDKANEVLSSTRYGNVALSGLDSASNVADRYIDYYLPAAEGEENIHPHPSSECEDKVLHTVHTVGTLSTKVGRRVYTRVARPAAQEAQEMSEIKPKKE</sequence>
<organism evidence="4 5">
    <name type="scientific">Nezara viridula</name>
    <name type="common">Southern green stink bug</name>
    <name type="synonym">Cimex viridulus</name>
    <dbReference type="NCBI Taxonomy" id="85310"/>
    <lineage>
        <taxon>Eukaryota</taxon>
        <taxon>Metazoa</taxon>
        <taxon>Ecdysozoa</taxon>
        <taxon>Arthropoda</taxon>
        <taxon>Hexapoda</taxon>
        <taxon>Insecta</taxon>
        <taxon>Pterygota</taxon>
        <taxon>Neoptera</taxon>
        <taxon>Paraneoptera</taxon>
        <taxon>Hemiptera</taxon>
        <taxon>Heteroptera</taxon>
        <taxon>Panheteroptera</taxon>
        <taxon>Pentatomomorpha</taxon>
        <taxon>Pentatomoidea</taxon>
        <taxon>Pentatomidae</taxon>
        <taxon>Pentatominae</taxon>
        <taxon>Nezara</taxon>
    </lineage>
</organism>